<keyword evidence="3 7" id="KW-0694">RNA-binding</keyword>
<evidence type="ECO:0000256" key="5">
    <source>
        <dbReference type="ARBA" id="ARBA00023274"/>
    </source>
</evidence>
<dbReference type="GO" id="GO:0005737">
    <property type="term" value="C:cytoplasm"/>
    <property type="evidence" value="ECO:0007669"/>
    <property type="project" value="UniProtKB-ARBA"/>
</dbReference>
<evidence type="ECO:0000256" key="7">
    <source>
        <dbReference type="HAMAP-Rule" id="MF_00531"/>
    </source>
</evidence>
<keyword evidence="4 7" id="KW-0689">Ribosomal protein</keyword>
<dbReference type="HAMAP" id="MF_00531">
    <property type="entry name" value="Ribosomal_uS19"/>
    <property type="match status" value="1"/>
</dbReference>
<dbReference type="PANTHER" id="PTHR11880">
    <property type="entry name" value="RIBOSOMAL PROTEIN S19P FAMILY MEMBER"/>
    <property type="match status" value="1"/>
</dbReference>
<dbReference type="GO" id="GO:0000028">
    <property type="term" value="P:ribosomal small subunit assembly"/>
    <property type="evidence" value="ECO:0007669"/>
    <property type="project" value="TreeGrafter"/>
</dbReference>
<dbReference type="PROSITE" id="PS00323">
    <property type="entry name" value="RIBOSOMAL_S19"/>
    <property type="match status" value="1"/>
</dbReference>
<dbReference type="EMBL" id="MFKK01000018">
    <property type="protein sequence ID" value="OGG40796.1"/>
    <property type="molecule type" value="Genomic_DNA"/>
</dbReference>
<dbReference type="GO" id="GO:0015935">
    <property type="term" value="C:small ribosomal subunit"/>
    <property type="evidence" value="ECO:0007669"/>
    <property type="project" value="InterPro"/>
</dbReference>
<comment type="caution">
    <text evidence="10">The sequence shown here is derived from an EMBL/GenBank/DDBJ whole genome shotgun (WGS) entry which is preliminary data.</text>
</comment>
<accession>A0A1F6BV20</accession>
<dbReference type="SUPFAM" id="SSF54570">
    <property type="entry name" value="Ribosomal protein S19"/>
    <property type="match status" value="1"/>
</dbReference>
<comment type="similarity">
    <text evidence="1 7 8">Belongs to the universal ribosomal protein uS19 family.</text>
</comment>
<feature type="compositionally biased region" description="Basic and acidic residues" evidence="9">
    <location>
        <begin position="14"/>
        <end position="24"/>
    </location>
</feature>
<gene>
    <name evidence="7" type="primary">rpsS</name>
    <name evidence="10" type="ORF">A3A21_01015</name>
</gene>
<evidence type="ECO:0000256" key="4">
    <source>
        <dbReference type="ARBA" id="ARBA00022980"/>
    </source>
</evidence>
<sequence>MSRSLKKGPYIDPKLQKKIDKTAPDGKTPIKTWKRGSEISPEMMGHVFLVHNGKDFIEVRVREDMIGHKLGEFSPTRKFIRHGGKIQKDIEQKAKQGDK</sequence>
<evidence type="ECO:0000256" key="2">
    <source>
        <dbReference type="ARBA" id="ARBA00022730"/>
    </source>
</evidence>
<evidence type="ECO:0000313" key="11">
    <source>
        <dbReference type="Proteomes" id="UP000176996"/>
    </source>
</evidence>
<dbReference type="STRING" id="1798471.A3A21_01015"/>
<dbReference type="InterPro" id="IPR002222">
    <property type="entry name" value="Ribosomal_uS19"/>
</dbReference>
<evidence type="ECO:0000256" key="3">
    <source>
        <dbReference type="ARBA" id="ARBA00022884"/>
    </source>
</evidence>
<dbReference type="Proteomes" id="UP000176996">
    <property type="component" value="Unassembled WGS sequence"/>
</dbReference>
<feature type="region of interest" description="Disordered" evidence="9">
    <location>
        <begin position="1"/>
        <end position="37"/>
    </location>
</feature>
<comment type="function">
    <text evidence="7">Protein S19 forms a complex with S13 that binds strongly to the 16S ribosomal RNA.</text>
</comment>
<keyword evidence="2 7" id="KW-0699">rRNA-binding</keyword>
<evidence type="ECO:0000256" key="9">
    <source>
        <dbReference type="SAM" id="MobiDB-lite"/>
    </source>
</evidence>
<dbReference type="Gene3D" id="3.30.860.10">
    <property type="entry name" value="30s Ribosomal Protein S19, Chain A"/>
    <property type="match status" value="1"/>
</dbReference>
<evidence type="ECO:0000313" key="10">
    <source>
        <dbReference type="EMBL" id="OGG40796.1"/>
    </source>
</evidence>
<dbReference type="NCBIfam" id="TIGR01050">
    <property type="entry name" value="rpsS_bact"/>
    <property type="match status" value="1"/>
</dbReference>
<dbReference type="GO" id="GO:0003735">
    <property type="term" value="F:structural constituent of ribosome"/>
    <property type="evidence" value="ECO:0007669"/>
    <property type="project" value="InterPro"/>
</dbReference>
<keyword evidence="5 7" id="KW-0687">Ribonucleoprotein</keyword>
<evidence type="ECO:0000256" key="8">
    <source>
        <dbReference type="RuleBase" id="RU003485"/>
    </source>
</evidence>
<dbReference type="FunFam" id="3.30.860.10:FF:000001">
    <property type="entry name" value="30S ribosomal protein S19"/>
    <property type="match status" value="1"/>
</dbReference>
<dbReference type="InterPro" id="IPR005732">
    <property type="entry name" value="Ribosomal_uS19_bac-type"/>
</dbReference>
<dbReference type="Pfam" id="PF00203">
    <property type="entry name" value="Ribosomal_S19"/>
    <property type="match status" value="1"/>
</dbReference>
<dbReference type="PRINTS" id="PR00975">
    <property type="entry name" value="RIBOSOMALS19"/>
</dbReference>
<dbReference type="GO" id="GO:0019843">
    <property type="term" value="F:rRNA binding"/>
    <property type="evidence" value="ECO:0007669"/>
    <property type="project" value="UniProtKB-UniRule"/>
</dbReference>
<dbReference type="InterPro" id="IPR020934">
    <property type="entry name" value="Ribosomal_uS19_CS"/>
</dbReference>
<proteinExistence type="inferred from homology"/>
<dbReference type="PANTHER" id="PTHR11880:SF8">
    <property type="entry name" value="SMALL RIBOSOMAL SUBUNIT PROTEIN US19M"/>
    <property type="match status" value="1"/>
</dbReference>
<evidence type="ECO:0000256" key="1">
    <source>
        <dbReference type="ARBA" id="ARBA00007345"/>
    </source>
</evidence>
<dbReference type="InterPro" id="IPR023575">
    <property type="entry name" value="Ribosomal_uS19_SF"/>
</dbReference>
<name>A0A1F6BV20_9BACT</name>
<dbReference type="AlphaFoldDB" id="A0A1F6BV20"/>
<dbReference type="PIRSF" id="PIRSF002144">
    <property type="entry name" value="Ribosomal_S19"/>
    <property type="match status" value="1"/>
</dbReference>
<organism evidence="10 11">
    <name type="scientific">Candidatus Jorgensenbacteria bacterium RIFCSPLOWO2_01_FULL_45_25b</name>
    <dbReference type="NCBI Taxonomy" id="1798471"/>
    <lineage>
        <taxon>Bacteria</taxon>
        <taxon>Candidatus Joergenseniibacteriota</taxon>
    </lineage>
</organism>
<evidence type="ECO:0000256" key="6">
    <source>
        <dbReference type="ARBA" id="ARBA00035163"/>
    </source>
</evidence>
<dbReference type="GO" id="GO:0006412">
    <property type="term" value="P:translation"/>
    <property type="evidence" value="ECO:0007669"/>
    <property type="project" value="UniProtKB-UniRule"/>
</dbReference>
<reference evidence="10 11" key="1">
    <citation type="journal article" date="2016" name="Nat. Commun.">
        <title>Thousands of microbial genomes shed light on interconnected biogeochemical processes in an aquifer system.</title>
        <authorList>
            <person name="Anantharaman K."/>
            <person name="Brown C.T."/>
            <person name="Hug L.A."/>
            <person name="Sharon I."/>
            <person name="Castelle C.J."/>
            <person name="Probst A.J."/>
            <person name="Thomas B.C."/>
            <person name="Singh A."/>
            <person name="Wilkins M.J."/>
            <person name="Karaoz U."/>
            <person name="Brodie E.L."/>
            <person name="Williams K.H."/>
            <person name="Hubbard S.S."/>
            <person name="Banfield J.F."/>
        </authorList>
    </citation>
    <scope>NUCLEOTIDE SEQUENCE [LARGE SCALE GENOMIC DNA]</scope>
</reference>
<protein>
    <recommendedName>
        <fullName evidence="6 7">Small ribosomal subunit protein uS19</fullName>
    </recommendedName>
</protein>